<dbReference type="RefSeq" id="WP_138193187.1">
    <property type="nucleotide sequence ID" value="NZ_VCIW01000003.1"/>
</dbReference>
<feature type="transmembrane region" description="Helical" evidence="2">
    <location>
        <begin position="49"/>
        <end position="78"/>
    </location>
</feature>
<name>A0A5R9GEZ8_9BACL</name>
<comment type="caution">
    <text evidence="4">The sequence shown here is derived from an EMBL/GenBank/DDBJ whole genome shotgun (WGS) entry which is preliminary data.</text>
</comment>
<keyword evidence="2" id="KW-1133">Transmembrane helix</keyword>
<organism evidence="4 5">
    <name type="scientific">Paenibacillus antri</name>
    <dbReference type="NCBI Taxonomy" id="2582848"/>
    <lineage>
        <taxon>Bacteria</taxon>
        <taxon>Bacillati</taxon>
        <taxon>Bacillota</taxon>
        <taxon>Bacilli</taxon>
        <taxon>Bacillales</taxon>
        <taxon>Paenibacillaceae</taxon>
        <taxon>Paenibacillus</taxon>
    </lineage>
</organism>
<dbReference type="PANTHER" id="PTHR42709">
    <property type="entry name" value="ALKALINE PHOSPHATASE LIKE PROTEIN"/>
    <property type="match status" value="1"/>
</dbReference>
<dbReference type="PANTHER" id="PTHR42709:SF9">
    <property type="entry name" value="ALKALINE PHOSPHATASE LIKE PROTEIN"/>
    <property type="match status" value="1"/>
</dbReference>
<dbReference type="Pfam" id="PF09335">
    <property type="entry name" value="VTT_dom"/>
    <property type="match status" value="1"/>
</dbReference>
<evidence type="ECO:0000256" key="2">
    <source>
        <dbReference type="SAM" id="Phobius"/>
    </source>
</evidence>
<keyword evidence="5" id="KW-1185">Reference proteome</keyword>
<dbReference type="OrthoDB" id="9782291at2"/>
<protein>
    <submittedName>
        <fullName evidence="4">DedA family protein</fullName>
    </submittedName>
</protein>
<keyword evidence="2" id="KW-0812">Transmembrane</keyword>
<dbReference type="InterPro" id="IPR032816">
    <property type="entry name" value="VTT_dom"/>
</dbReference>
<evidence type="ECO:0000313" key="4">
    <source>
        <dbReference type="EMBL" id="TLS52946.1"/>
    </source>
</evidence>
<proteinExistence type="inferred from homology"/>
<gene>
    <name evidence="4" type="ORF">FE782_06125</name>
</gene>
<dbReference type="AlphaFoldDB" id="A0A5R9GEZ8"/>
<evidence type="ECO:0000256" key="1">
    <source>
        <dbReference type="ARBA" id="ARBA00010792"/>
    </source>
</evidence>
<dbReference type="EMBL" id="VCIW01000003">
    <property type="protein sequence ID" value="TLS52946.1"/>
    <property type="molecule type" value="Genomic_DNA"/>
</dbReference>
<dbReference type="Proteomes" id="UP000309676">
    <property type="component" value="Unassembled WGS sequence"/>
</dbReference>
<dbReference type="GO" id="GO:0005886">
    <property type="term" value="C:plasma membrane"/>
    <property type="evidence" value="ECO:0007669"/>
    <property type="project" value="TreeGrafter"/>
</dbReference>
<feature type="transmembrane region" description="Helical" evidence="2">
    <location>
        <begin position="99"/>
        <end position="116"/>
    </location>
</feature>
<feature type="transmembrane region" description="Helical" evidence="2">
    <location>
        <begin position="12"/>
        <end position="29"/>
    </location>
</feature>
<dbReference type="InterPro" id="IPR051311">
    <property type="entry name" value="DedA_domain"/>
</dbReference>
<comment type="similarity">
    <text evidence="1">Belongs to the DedA family.</text>
</comment>
<sequence length="166" mass="18146">MEFEALLADFGYAALFLAFCLGIVGLPIPNEVVVMSGGAVSSEGLLLPVPAFLMAFGGICCGLTVGFVIGRYVGLPILKRFSARGPKFEKNIERAQQLVGKYGSAALLFTYFIPFLRNLMPYVVGANAMKYRTFALYAYTGAFLWTAIFFLVGYFTGSNVAWEAWE</sequence>
<evidence type="ECO:0000259" key="3">
    <source>
        <dbReference type="Pfam" id="PF09335"/>
    </source>
</evidence>
<feature type="domain" description="VTT" evidence="3">
    <location>
        <begin position="28"/>
        <end position="154"/>
    </location>
</feature>
<feature type="transmembrane region" description="Helical" evidence="2">
    <location>
        <begin position="136"/>
        <end position="156"/>
    </location>
</feature>
<keyword evidence="2" id="KW-0472">Membrane</keyword>
<accession>A0A5R9GEZ8</accession>
<reference evidence="4 5" key="1">
    <citation type="submission" date="2019-05" db="EMBL/GenBank/DDBJ databases">
        <authorList>
            <person name="Narsing Rao M.P."/>
            <person name="Li W.J."/>
        </authorList>
    </citation>
    <scope>NUCLEOTIDE SEQUENCE [LARGE SCALE GENOMIC DNA]</scope>
    <source>
        <strain evidence="4 5">SYSU_K30003</strain>
    </source>
</reference>
<evidence type="ECO:0000313" key="5">
    <source>
        <dbReference type="Proteomes" id="UP000309676"/>
    </source>
</evidence>